<dbReference type="PANTHER" id="PTHR47634:SF9">
    <property type="entry name" value="PROTEIN KINASE DOMAIN-CONTAINING PROTEIN-RELATED"/>
    <property type="match status" value="1"/>
</dbReference>
<dbReference type="InterPro" id="IPR051334">
    <property type="entry name" value="SRPK"/>
</dbReference>
<dbReference type="GO" id="GO:0005524">
    <property type="term" value="F:ATP binding"/>
    <property type="evidence" value="ECO:0007669"/>
    <property type="project" value="UniProtKB-UniRule"/>
</dbReference>
<evidence type="ECO:0000256" key="1">
    <source>
        <dbReference type="ARBA" id="ARBA00012513"/>
    </source>
</evidence>
<keyword evidence="5" id="KW-0418">Kinase</keyword>
<dbReference type="PANTHER" id="PTHR47634">
    <property type="entry name" value="PROTEIN KINASE DOMAIN-CONTAINING PROTEIN-RELATED"/>
    <property type="match status" value="1"/>
</dbReference>
<dbReference type="GO" id="GO:0050684">
    <property type="term" value="P:regulation of mRNA processing"/>
    <property type="evidence" value="ECO:0007669"/>
    <property type="project" value="TreeGrafter"/>
</dbReference>
<dbReference type="Pfam" id="PF00069">
    <property type="entry name" value="Pkinase"/>
    <property type="match status" value="2"/>
</dbReference>
<comment type="caution">
    <text evidence="12">The sequence shown here is derived from an EMBL/GenBank/DDBJ whole genome shotgun (WGS) entry which is preliminary data.</text>
</comment>
<dbReference type="Gene3D" id="1.10.510.10">
    <property type="entry name" value="Transferase(Phosphotransferase) domain 1"/>
    <property type="match status" value="1"/>
</dbReference>
<evidence type="ECO:0000259" key="11">
    <source>
        <dbReference type="PROSITE" id="PS50011"/>
    </source>
</evidence>
<evidence type="ECO:0000256" key="8">
    <source>
        <dbReference type="ARBA" id="ARBA00048679"/>
    </source>
</evidence>
<evidence type="ECO:0000256" key="9">
    <source>
        <dbReference type="PROSITE-ProRule" id="PRU10141"/>
    </source>
</evidence>
<dbReference type="PROSITE" id="PS00109">
    <property type="entry name" value="PROTEIN_KINASE_TYR"/>
    <property type="match status" value="1"/>
</dbReference>
<keyword evidence="2" id="KW-0723">Serine/threonine-protein kinase</keyword>
<accession>A0AAV5A4Y4</accession>
<feature type="domain" description="Protein kinase" evidence="11">
    <location>
        <begin position="47"/>
        <end position="424"/>
    </location>
</feature>
<dbReference type="GO" id="GO:0004674">
    <property type="term" value="F:protein serine/threonine kinase activity"/>
    <property type="evidence" value="ECO:0007669"/>
    <property type="project" value="UniProtKB-KW"/>
</dbReference>
<dbReference type="SUPFAM" id="SSF56112">
    <property type="entry name" value="Protein kinase-like (PK-like)"/>
    <property type="match status" value="1"/>
</dbReference>
<dbReference type="EMBL" id="BPWL01000003">
    <property type="protein sequence ID" value="GJJ08243.1"/>
    <property type="molecule type" value="Genomic_DNA"/>
</dbReference>
<evidence type="ECO:0000256" key="2">
    <source>
        <dbReference type="ARBA" id="ARBA00022527"/>
    </source>
</evidence>
<evidence type="ECO:0000256" key="10">
    <source>
        <dbReference type="SAM" id="MobiDB-lite"/>
    </source>
</evidence>
<evidence type="ECO:0000256" key="6">
    <source>
        <dbReference type="ARBA" id="ARBA00022840"/>
    </source>
</evidence>
<organism evidence="12 13">
    <name type="scientific">Clathrus columnatus</name>
    <dbReference type="NCBI Taxonomy" id="1419009"/>
    <lineage>
        <taxon>Eukaryota</taxon>
        <taxon>Fungi</taxon>
        <taxon>Dikarya</taxon>
        <taxon>Basidiomycota</taxon>
        <taxon>Agaricomycotina</taxon>
        <taxon>Agaricomycetes</taxon>
        <taxon>Phallomycetidae</taxon>
        <taxon>Phallales</taxon>
        <taxon>Clathraceae</taxon>
        <taxon>Clathrus</taxon>
    </lineage>
</organism>
<protein>
    <recommendedName>
        <fullName evidence="1">non-specific serine/threonine protein kinase</fullName>
        <ecNumber evidence="1">2.7.11.1</ecNumber>
    </recommendedName>
</protein>
<feature type="region of interest" description="Disordered" evidence="10">
    <location>
        <begin position="1"/>
        <end position="21"/>
    </location>
</feature>
<dbReference type="GO" id="GO:0000245">
    <property type="term" value="P:spliceosomal complex assembly"/>
    <property type="evidence" value="ECO:0007669"/>
    <property type="project" value="TreeGrafter"/>
</dbReference>
<keyword evidence="4 9" id="KW-0547">Nucleotide-binding</keyword>
<dbReference type="InterPro" id="IPR008266">
    <property type="entry name" value="Tyr_kinase_AS"/>
</dbReference>
<name>A0AAV5A4Y4_9AGAM</name>
<comment type="catalytic activity">
    <reaction evidence="8">
        <text>L-seryl-[protein] + ATP = O-phospho-L-seryl-[protein] + ADP + H(+)</text>
        <dbReference type="Rhea" id="RHEA:17989"/>
        <dbReference type="Rhea" id="RHEA-COMP:9863"/>
        <dbReference type="Rhea" id="RHEA-COMP:11604"/>
        <dbReference type="ChEBI" id="CHEBI:15378"/>
        <dbReference type="ChEBI" id="CHEBI:29999"/>
        <dbReference type="ChEBI" id="CHEBI:30616"/>
        <dbReference type="ChEBI" id="CHEBI:83421"/>
        <dbReference type="ChEBI" id="CHEBI:456216"/>
        <dbReference type="EC" id="2.7.11.1"/>
    </reaction>
</comment>
<dbReference type="PROSITE" id="PS50011">
    <property type="entry name" value="PROTEIN_KINASE_DOM"/>
    <property type="match status" value="1"/>
</dbReference>
<keyword evidence="6 9" id="KW-0067">ATP-binding</keyword>
<evidence type="ECO:0000256" key="3">
    <source>
        <dbReference type="ARBA" id="ARBA00022679"/>
    </source>
</evidence>
<evidence type="ECO:0000256" key="7">
    <source>
        <dbReference type="ARBA" id="ARBA00047899"/>
    </source>
</evidence>
<dbReference type="InterPro" id="IPR011009">
    <property type="entry name" value="Kinase-like_dom_sf"/>
</dbReference>
<keyword evidence="3" id="KW-0808">Transferase</keyword>
<comment type="catalytic activity">
    <reaction evidence="7">
        <text>L-threonyl-[protein] + ATP = O-phospho-L-threonyl-[protein] + ADP + H(+)</text>
        <dbReference type="Rhea" id="RHEA:46608"/>
        <dbReference type="Rhea" id="RHEA-COMP:11060"/>
        <dbReference type="Rhea" id="RHEA-COMP:11605"/>
        <dbReference type="ChEBI" id="CHEBI:15378"/>
        <dbReference type="ChEBI" id="CHEBI:30013"/>
        <dbReference type="ChEBI" id="CHEBI:30616"/>
        <dbReference type="ChEBI" id="CHEBI:61977"/>
        <dbReference type="ChEBI" id="CHEBI:456216"/>
        <dbReference type="EC" id="2.7.11.1"/>
    </reaction>
</comment>
<dbReference type="AlphaFoldDB" id="A0AAV5A4Y4"/>
<keyword evidence="13" id="KW-1185">Reference proteome</keyword>
<dbReference type="Gene3D" id="3.30.200.20">
    <property type="entry name" value="Phosphorylase Kinase, domain 1"/>
    <property type="match status" value="1"/>
</dbReference>
<dbReference type="InterPro" id="IPR017441">
    <property type="entry name" value="Protein_kinase_ATP_BS"/>
</dbReference>
<gene>
    <name evidence="12" type="ORF">Clacol_002452</name>
</gene>
<evidence type="ECO:0000256" key="5">
    <source>
        <dbReference type="ARBA" id="ARBA00022777"/>
    </source>
</evidence>
<evidence type="ECO:0000256" key="4">
    <source>
        <dbReference type="ARBA" id="ARBA00022741"/>
    </source>
</evidence>
<dbReference type="InterPro" id="IPR000719">
    <property type="entry name" value="Prot_kinase_dom"/>
</dbReference>
<dbReference type="EC" id="2.7.11.1" evidence="1"/>
<dbReference type="PROSITE" id="PS00107">
    <property type="entry name" value="PROTEIN_KINASE_ATP"/>
    <property type="match status" value="1"/>
</dbReference>
<evidence type="ECO:0000313" key="13">
    <source>
        <dbReference type="Proteomes" id="UP001050691"/>
    </source>
</evidence>
<feature type="binding site" evidence="9">
    <location>
        <position position="76"/>
    </location>
    <ligand>
        <name>ATP</name>
        <dbReference type="ChEBI" id="CHEBI:30616"/>
    </ligand>
</feature>
<proteinExistence type="predicted"/>
<reference evidence="12" key="1">
    <citation type="submission" date="2021-10" db="EMBL/GenBank/DDBJ databases">
        <title>De novo Genome Assembly of Clathrus columnatus (Basidiomycota, Fungi) Using Illumina and Nanopore Sequence Data.</title>
        <authorList>
            <person name="Ogiso-Tanaka E."/>
            <person name="Itagaki H."/>
            <person name="Hosoya T."/>
            <person name="Hosaka K."/>
        </authorList>
    </citation>
    <scope>NUCLEOTIDE SEQUENCE</scope>
    <source>
        <strain evidence="12">MO-923</strain>
    </source>
</reference>
<evidence type="ECO:0000313" key="12">
    <source>
        <dbReference type="EMBL" id="GJJ08243.1"/>
    </source>
</evidence>
<sequence length="427" mass="48516">MTTATQPESAEPIEEQKWPEENLASTVDQRGGFYPTRLGEMFEDGRFVVTRKLGWGAFSSVWLARDRLNDRHVALKILSAYGSKRTATGQLTESKVLARLASSNPSHRGFPHVLPFLEEFTFESFAGQHVCFVTEPLSFNVPTLRSYLPNKVFPLKLILNLVEDLLKGLEYLHDECGIVHSDLSPSNILLRPFDLDEIIMHQLAEEPSTIYGFPHTVSPKDLPFHPVSSIPLPFFHKSDSGERLHWVITDLGEAQFTDKPLTRIAQSYALRAPEVIMGLEYGPPIDIWSLGCLMYEFIAGQWLFDPKRSDDIPMEIDHLAQITQRTGEHFNEAVLQNYALRKEIKDITGRVILEKFIPHLYCWTEMLENAKARNSHMGLVGSDFIYNKADSQEVEEVIKFIKSCLTLDPAKRISAKEALNNPIFEDS</sequence>
<dbReference type="Proteomes" id="UP001050691">
    <property type="component" value="Unassembled WGS sequence"/>
</dbReference>